<comment type="caution">
    <text evidence="4">The sequence shown here is derived from an EMBL/GenBank/DDBJ whole genome shotgun (WGS) entry which is preliminary data.</text>
</comment>
<dbReference type="InterPro" id="IPR020904">
    <property type="entry name" value="Sc_DH/Rdtase_CS"/>
</dbReference>
<protein>
    <submittedName>
        <fullName evidence="4">Uncharacterized protein</fullName>
    </submittedName>
</protein>
<dbReference type="Gene3D" id="3.40.50.720">
    <property type="entry name" value="NAD(P)-binding Rossmann-like Domain"/>
    <property type="match status" value="1"/>
</dbReference>
<dbReference type="Pfam" id="PF13561">
    <property type="entry name" value="adh_short_C2"/>
    <property type="match status" value="1"/>
</dbReference>
<organism evidence="4 5">
    <name type="scientific">Bionectria ochroleuca</name>
    <name type="common">Gliocladium roseum</name>
    <dbReference type="NCBI Taxonomy" id="29856"/>
    <lineage>
        <taxon>Eukaryota</taxon>
        <taxon>Fungi</taxon>
        <taxon>Dikarya</taxon>
        <taxon>Ascomycota</taxon>
        <taxon>Pezizomycotina</taxon>
        <taxon>Sordariomycetes</taxon>
        <taxon>Hypocreomycetidae</taxon>
        <taxon>Hypocreales</taxon>
        <taxon>Bionectriaceae</taxon>
        <taxon>Clonostachys</taxon>
    </lineage>
</organism>
<evidence type="ECO:0000313" key="5">
    <source>
        <dbReference type="Proteomes" id="UP000766486"/>
    </source>
</evidence>
<dbReference type="PRINTS" id="PR00081">
    <property type="entry name" value="GDHRDH"/>
</dbReference>
<gene>
    <name evidence="4" type="ORF">CLO192961_LOCUS441296</name>
</gene>
<dbReference type="SUPFAM" id="SSF51735">
    <property type="entry name" value="NAD(P)-binding Rossmann-fold domains"/>
    <property type="match status" value="1"/>
</dbReference>
<dbReference type="PANTHER" id="PTHR24321:SF8">
    <property type="entry name" value="ESTRADIOL 17-BETA-DEHYDROGENASE 8-RELATED"/>
    <property type="match status" value="1"/>
</dbReference>
<evidence type="ECO:0000256" key="3">
    <source>
        <dbReference type="ARBA" id="ARBA00023002"/>
    </source>
</evidence>
<dbReference type="EMBL" id="CABFNS010000928">
    <property type="protein sequence ID" value="VUC36382.1"/>
    <property type="molecule type" value="Genomic_DNA"/>
</dbReference>
<sequence>MSGIPNLELSGKVALVTGGCSGIGLECVRILAARGASVAILDLAEGSRMATELSEQFSTTIRATLCDVTSHKSVAKAAQWVESWAGRLDFCVNAAGIFPPQGKDVAVVDPETWKKVMDVNVNGTFYCLQQELQIMKRLGCKGSIVNISSDAGAVATAGHAAYVASKHAINGLTKTASLENAREGIRINAVAPGFIDTPLMDKLGVSKEQLGKEACPVGRCGKPQEVAELIAFLLSEKSSFMTGSIVAIDGGATSVGFCSGL</sequence>
<dbReference type="PRINTS" id="PR00080">
    <property type="entry name" value="SDRFAMILY"/>
</dbReference>
<dbReference type="CDD" id="cd05233">
    <property type="entry name" value="SDR_c"/>
    <property type="match status" value="1"/>
</dbReference>
<proteinExistence type="inferred from homology"/>
<keyword evidence="3" id="KW-0560">Oxidoreductase</keyword>
<reference evidence="4 5" key="1">
    <citation type="submission" date="2019-06" db="EMBL/GenBank/DDBJ databases">
        <authorList>
            <person name="Broberg M."/>
        </authorList>
    </citation>
    <scope>NUCLEOTIDE SEQUENCE [LARGE SCALE GENOMIC DNA]</scope>
</reference>
<dbReference type="InterPro" id="IPR036291">
    <property type="entry name" value="NAD(P)-bd_dom_sf"/>
</dbReference>
<accession>A0ABY6V1Y9</accession>
<keyword evidence="2" id="KW-0521">NADP</keyword>
<evidence type="ECO:0000313" key="4">
    <source>
        <dbReference type="EMBL" id="VUC36382.1"/>
    </source>
</evidence>
<dbReference type="InterPro" id="IPR002347">
    <property type="entry name" value="SDR_fam"/>
</dbReference>
<dbReference type="PROSITE" id="PS00061">
    <property type="entry name" value="ADH_SHORT"/>
    <property type="match status" value="1"/>
</dbReference>
<name>A0ABY6V1Y9_BIOOC</name>
<evidence type="ECO:0000256" key="2">
    <source>
        <dbReference type="ARBA" id="ARBA00022857"/>
    </source>
</evidence>
<evidence type="ECO:0000256" key="1">
    <source>
        <dbReference type="ARBA" id="ARBA00006484"/>
    </source>
</evidence>
<comment type="similarity">
    <text evidence="1">Belongs to the short-chain dehydrogenases/reductases (SDR) family.</text>
</comment>
<dbReference type="Proteomes" id="UP000766486">
    <property type="component" value="Unassembled WGS sequence"/>
</dbReference>
<keyword evidence="5" id="KW-1185">Reference proteome</keyword>
<dbReference type="PANTHER" id="PTHR24321">
    <property type="entry name" value="DEHYDROGENASES, SHORT CHAIN"/>
    <property type="match status" value="1"/>
</dbReference>